<reference evidence="2" key="2">
    <citation type="journal article" date="2015" name="Data Brief">
        <title>Shoot transcriptome of the giant reed, Arundo donax.</title>
        <authorList>
            <person name="Barrero R.A."/>
            <person name="Guerrero F.D."/>
            <person name="Moolhuijzen P."/>
            <person name="Goolsby J.A."/>
            <person name="Tidwell J."/>
            <person name="Bellgard S.E."/>
            <person name="Bellgard M.I."/>
        </authorList>
    </citation>
    <scope>NUCLEOTIDE SEQUENCE</scope>
    <source>
        <tissue evidence="2">Shoot tissue taken approximately 20 cm above the soil surface</tissue>
    </source>
</reference>
<sequence length="24" mass="2723">MQQKLSLRNISGRGSKSRNNPSTY</sequence>
<proteinExistence type="predicted"/>
<evidence type="ECO:0000256" key="1">
    <source>
        <dbReference type="SAM" id="MobiDB-lite"/>
    </source>
</evidence>
<organism evidence="2">
    <name type="scientific">Arundo donax</name>
    <name type="common">Giant reed</name>
    <name type="synonym">Donax arundinaceus</name>
    <dbReference type="NCBI Taxonomy" id="35708"/>
    <lineage>
        <taxon>Eukaryota</taxon>
        <taxon>Viridiplantae</taxon>
        <taxon>Streptophyta</taxon>
        <taxon>Embryophyta</taxon>
        <taxon>Tracheophyta</taxon>
        <taxon>Spermatophyta</taxon>
        <taxon>Magnoliopsida</taxon>
        <taxon>Liliopsida</taxon>
        <taxon>Poales</taxon>
        <taxon>Poaceae</taxon>
        <taxon>PACMAD clade</taxon>
        <taxon>Arundinoideae</taxon>
        <taxon>Arundineae</taxon>
        <taxon>Arundo</taxon>
    </lineage>
</organism>
<reference evidence="2" key="1">
    <citation type="submission" date="2014-09" db="EMBL/GenBank/DDBJ databases">
        <authorList>
            <person name="Magalhaes I.L.F."/>
            <person name="Oliveira U."/>
            <person name="Santos F.R."/>
            <person name="Vidigal T.H.D.A."/>
            <person name="Brescovit A.D."/>
            <person name="Santos A.J."/>
        </authorList>
    </citation>
    <scope>NUCLEOTIDE SEQUENCE</scope>
    <source>
        <tissue evidence="2">Shoot tissue taken approximately 20 cm above the soil surface</tissue>
    </source>
</reference>
<accession>A0A0A9BZ43</accession>
<evidence type="ECO:0000313" key="2">
    <source>
        <dbReference type="EMBL" id="JAD67478.1"/>
    </source>
</evidence>
<dbReference type="AlphaFoldDB" id="A0A0A9BZ43"/>
<protein>
    <submittedName>
        <fullName evidence="2">Uncharacterized protein</fullName>
    </submittedName>
</protein>
<feature type="region of interest" description="Disordered" evidence="1">
    <location>
        <begin position="1"/>
        <end position="24"/>
    </location>
</feature>
<name>A0A0A9BZ43_ARUDO</name>
<dbReference type="EMBL" id="GBRH01230417">
    <property type="protein sequence ID" value="JAD67478.1"/>
    <property type="molecule type" value="Transcribed_RNA"/>
</dbReference>